<feature type="active site" description="Proton donor/acceptor" evidence="5">
    <location>
        <position position="135"/>
    </location>
</feature>
<dbReference type="Proteomes" id="UP001479436">
    <property type="component" value="Unassembled WGS sequence"/>
</dbReference>
<dbReference type="EMBL" id="JASJQH010007029">
    <property type="protein sequence ID" value="KAK9719974.1"/>
    <property type="molecule type" value="Genomic_DNA"/>
</dbReference>
<comment type="subcellular location">
    <subcellularLocation>
        <location evidence="5">Nucleus</location>
    </subcellularLocation>
</comment>
<comment type="similarity">
    <text evidence="5">Belongs to the 2H phosphoesterase superfamily. USB1 family.</text>
</comment>
<name>A0ABR2W4L2_9FUNG</name>
<evidence type="ECO:0000313" key="8">
    <source>
        <dbReference type="Proteomes" id="UP001479436"/>
    </source>
</evidence>
<keyword evidence="1 5" id="KW-0540">Nuclease</keyword>
<evidence type="ECO:0000256" key="1">
    <source>
        <dbReference type="ARBA" id="ARBA00022722"/>
    </source>
</evidence>
<accession>A0ABR2W4L2</accession>
<evidence type="ECO:0000256" key="2">
    <source>
        <dbReference type="ARBA" id="ARBA00022801"/>
    </source>
</evidence>
<evidence type="ECO:0000256" key="3">
    <source>
        <dbReference type="ARBA" id="ARBA00023239"/>
    </source>
</evidence>
<protein>
    <recommendedName>
        <fullName evidence="5">U6 snRNA phosphodiesterase</fullName>
        <ecNumber evidence="5">3.1.4.-</ecNumber>
    </recommendedName>
</protein>
<dbReference type="PANTHER" id="PTHR13522:SF3">
    <property type="entry name" value="U6 SNRNA PHOSPHODIESTERASE 1"/>
    <property type="match status" value="1"/>
</dbReference>
<reference evidence="7 8" key="1">
    <citation type="submission" date="2023-04" db="EMBL/GenBank/DDBJ databases">
        <title>Genome of Basidiobolus ranarum AG-B5.</title>
        <authorList>
            <person name="Stajich J.E."/>
            <person name="Carter-House D."/>
            <person name="Gryganskyi A."/>
        </authorList>
    </citation>
    <scope>NUCLEOTIDE SEQUENCE [LARGE SCALE GENOMIC DNA]</scope>
    <source>
        <strain evidence="7 8">AG-B5</strain>
    </source>
</reference>
<dbReference type="HAMAP" id="MF_03040">
    <property type="entry name" value="USB1"/>
    <property type="match status" value="1"/>
</dbReference>
<evidence type="ECO:0000256" key="4">
    <source>
        <dbReference type="ARBA" id="ARBA00023242"/>
    </source>
</evidence>
<evidence type="ECO:0000256" key="5">
    <source>
        <dbReference type="HAMAP-Rule" id="MF_03040"/>
    </source>
</evidence>
<keyword evidence="2 5" id="KW-0378">Hydrolase</keyword>
<feature type="active site" description="Proton donor/acceptor" evidence="5">
    <location>
        <position position="223"/>
    </location>
</feature>
<gene>
    <name evidence="5 7" type="primary">USB1</name>
    <name evidence="7" type="ORF">K7432_004457</name>
</gene>
<dbReference type="EC" id="3.1.4.-" evidence="5"/>
<comment type="function">
    <text evidence="5">Phosphodiesterase responsible for the U6 snRNA 3' end processing. Acts as an exoribonuclease (RNase) responsible for trimming the poly(U) tract of the last nucleotides in the pre-U6 snRNA molecule, leading to the formation of mature U6 snRNA.</text>
</comment>
<dbReference type="GO" id="GO:0004527">
    <property type="term" value="F:exonuclease activity"/>
    <property type="evidence" value="ECO:0007669"/>
    <property type="project" value="UniProtKB-KW"/>
</dbReference>
<dbReference type="Pfam" id="PF09749">
    <property type="entry name" value="HVSL"/>
    <property type="match status" value="1"/>
</dbReference>
<keyword evidence="3" id="KW-0456">Lyase</keyword>
<proteinExistence type="inferred from homology"/>
<evidence type="ECO:0000313" key="7">
    <source>
        <dbReference type="EMBL" id="KAK9719974.1"/>
    </source>
</evidence>
<comment type="caution">
    <text evidence="7">The sequence shown here is derived from an EMBL/GenBank/DDBJ whole genome shotgun (WGS) entry which is preliminary data.</text>
</comment>
<dbReference type="PANTHER" id="PTHR13522">
    <property type="entry name" value="U6 SNRNA PHOSPHODIESTERASE 1"/>
    <property type="match status" value="1"/>
</dbReference>
<keyword evidence="8" id="KW-1185">Reference proteome</keyword>
<dbReference type="InterPro" id="IPR027521">
    <property type="entry name" value="Usb1"/>
</dbReference>
<keyword evidence="7" id="KW-0269">Exonuclease</keyword>
<organism evidence="7 8">
    <name type="scientific">Basidiobolus ranarum</name>
    <dbReference type="NCBI Taxonomy" id="34480"/>
    <lineage>
        <taxon>Eukaryota</taxon>
        <taxon>Fungi</taxon>
        <taxon>Fungi incertae sedis</taxon>
        <taxon>Zoopagomycota</taxon>
        <taxon>Entomophthoromycotina</taxon>
        <taxon>Basidiobolomycetes</taxon>
        <taxon>Basidiobolales</taxon>
        <taxon>Basidiobolaceae</taxon>
        <taxon>Basidiobolus</taxon>
    </lineage>
</organism>
<feature type="region of interest" description="Disordered" evidence="6">
    <location>
        <begin position="1"/>
        <end position="27"/>
    </location>
</feature>
<keyword evidence="4 5" id="KW-0539">Nucleus</keyword>
<feature type="compositionally biased region" description="Polar residues" evidence="6">
    <location>
        <begin position="9"/>
        <end position="25"/>
    </location>
</feature>
<sequence length="274" mass="31620">MFSGLVDYGSSSESESEANTQSLNTIDKKVTVNDSKLKRKDREEAEVELGKKKLPPLPSEFLDLFKEKTRESDNPSLHEGRLRTTPHVVGNWATYVYIDVSLNSEFIELIERINEKAKSLDSNIRSFAPKTEAYHVSLSRTVFLKVFHIDRFIRLLRERLSERKRMLLTFSKIVHFSNDEQTRSFISLEVGSGSKELREYVDCIDQVFEQFRLPMFYETPRFHTSVAWAVGGETINSHTCSKLQEFEEELGEFVFPVNEVKCKIGNQIHSLGIL</sequence>
<evidence type="ECO:0000256" key="6">
    <source>
        <dbReference type="SAM" id="MobiDB-lite"/>
    </source>
</evidence>
<dbReference type="Gene3D" id="3.90.1140.10">
    <property type="entry name" value="Cyclic phosphodiesterase"/>
    <property type="match status" value="1"/>
</dbReference>